<accession>A0A0R3QD03</accession>
<proteinExistence type="predicted"/>
<feature type="transmembrane region" description="Helical" evidence="1">
    <location>
        <begin position="36"/>
        <end position="55"/>
    </location>
</feature>
<evidence type="ECO:0000256" key="1">
    <source>
        <dbReference type="SAM" id="Phobius"/>
    </source>
</evidence>
<dbReference type="AlphaFoldDB" id="A0A0R3QD03"/>
<keyword evidence="1" id="KW-0812">Transmembrane</keyword>
<keyword evidence="1" id="KW-0472">Membrane</keyword>
<reference evidence="2" key="1">
    <citation type="submission" date="2017-02" db="UniProtKB">
        <authorList>
            <consortium name="WormBaseParasite"/>
        </authorList>
    </citation>
    <scope>IDENTIFICATION</scope>
</reference>
<name>A0A0R3QD03_9BILA</name>
<protein>
    <submittedName>
        <fullName evidence="2">Translocator protein 2</fullName>
    </submittedName>
</protein>
<keyword evidence="1" id="KW-1133">Transmembrane helix</keyword>
<dbReference type="WBParaSite" id="BTMF_0000423301-mRNA-1">
    <property type="protein sequence ID" value="BTMF_0000423301-mRNA-1"/>
    <property type="gene ID" value="BTMF_0000423301"/>
</dbReference>
<evidence type="ECO:0000313" key="2">
    <source>
        <dbReference type="WBParaSite" id="BTMF_0000423301-mRNA-1"/>
    </source>
</evidence>
<organism evidence="2">
    <name type="scientific">Brugia timori</name>
    <dbReference type="NCBI Taxonomy" id="42155"/>
    <lineage>
        <taxon>Eukaryota</taxon>
        <taxon>Metazoa</taxon>
        <taxon>Ecdysozoa</taxon>
        <taxon>Nematoda</taxon>
        <taxon>Chromadorea</taxon>
        <taxon>Rhabditida</taxon>
        <taxon>Spirurina</taxon>
        <taxon>Spiruromorpha</taxon>
        <taxon>Filarioidea</taxon>
        <taxon>Onchocercidae</taxon>
        <taxon>Brugia</taxon>
    </lineage>
</organism>
<sequence length="56" mass="6798">LVLGSTFIWHLSTWWIWTWLGTFYLLVNKHQSYSRCVFLPTLCWSMCPINIFFVIK</sequence>
<feature type="transmembrane region" description="Helical" evidence="1">
    <location>
        <begin position="6"/>
        <end position="27"/>
    </location>
</feature>